<feature type="binding site" evidence="7">
    <location>
        <position position="178"/>
    </location>
    <ligand>
        <name>substrate</name>
    </ligand>
</feature>
<comment type="pathway">
    <text evidence="7 8">Carbohydrate biosynthesis; gluconeogenesis.</text>
</comment>
<comment type="caution">
    <text evidence="9">The sequence shown here is derived from an EMBL/GenBank/DDBJ whole genome shotgun (WGS) entry which is preliminary data.</text>
</comment>
<feature type="binding site" evidence="7">
    <location>
        <begin position="237"/>
        <end position="238"/>
    </location>
    <ligand>
        <name>substrate</name>
    </ligand>
</feature>
<proteinExistence type="inferred from homology"/>
<comment type="subunit">
    <text evidence="7 8">Homodimer.</text>
</comment>
<reference evidence="9" key="1">
    <citation type="submission" date="2023-09" db="EMBL/GenBank/DDBJ databases">
        <title>Marinobacter sediminicola sp. nov. and Marinobacter maritimum sp. nov., isolated from marine sediment.</title>
        <authorList>
            <person name="An J."/>
        </authorList>
    </citation>
    <scope>NUCLEOTIDE SEQUENCE</scope>
    <source>
        <strain evidence="9">F60267</strain>
    </source>
</reference>
<comment type="function">
    <text evidence="7">Involved in the gluconeogenesis. Catalyzes stereospecifically the conversion of dihydroxyacetone phosphate (DHAP) to D-glyceraldehyde-3-phosphate (G3P).</text>
</comment>
<dbReference type="PANTHER" id="PTHR21139">
    <property type="entry name" value="TRIOSEPHOSPHATE ISOMERASE"/>
    <property type="match status" value="1"/>
</dbReference>
<evidence type="ECO:0000256" key="8">
    <source>
        <dbReference type="RuleBase" id="RU363013"/>
    </source>
</evidence>
<dbReference type="CDD" id="cd00311">
    <property type="entry name" value="TIM"/>
    <property type="match status" value="1"/>
</dbReference>
<keyword evidence="3 7" id="KW-0312">Gluconeogenesis</keyword>
<organism evidence="9 10">
    <name type="scientific">Marinobacter xiaoshiensis</name>
    <dbReference type="NCBI Taxonomy" id="3073652"/>
    <lineage>
        <taxon>Bacteria</taxon>
        <taxon>Pseudomonadati</taxon>
        <taxon>Pseudomonadota</taxon>
        <taxon>Gammaproteobacteria</taxon>
        <taxon>Pseudomonadales</taxon>
        <taxon>Marinobacteraceae</taxon>
        <taxon>Marinobacter</taxon>
    </lineage>
</organism>
<dbReference type="NCBIfam" id="TIGR00419">
    <property type="entry name" value="tim"/>
    <property type="match status" value="1"/>
</dbReference>
<dbReference type="HAMAP" id="MF_00147_B">
    <property type="entry name" value="TIM_B"/>
    <property type="match status" value="1"/>
</dbReference>
<evidence type="ECO:0000256" key="4">
    <source>
        <dbReference type="ARBA" id="ARBA00022490"/>
    </source>
</evidence>
<keyword evidence="5 7" id="KW-0324">Glycolysis</keyword>
<evidence type="ECO:0000256" key="6">
    <source>
        <dbReference type="ARBA" id="ARBA00023235"/>
    </source>
</evidence>
<dbReference type="PANTHER" id="PTHR21139:SF42">
    <property type="entry name" value="TRIOSEPHOSPHATE ISOMERASE"/>
    <property type="match status" value="1"/>
</dbReference>
<protein>
    <recommendedName>
        <fullName evidence="7 8">Triosephosphate isomerase</fullName>
        <shortName evidence="7">TIM</shortName>
        <shortName evidence="7">TPI</shortName>
        <ecNumber evidence="7 8">5.3.1.1</ecNumber>
    </recommendedName>
    <alternativeName>
        <fullName evidence="7">Triose-phosphate isomerase</fullName>
    </alternativeName>
</protein>
<feature type="active site" description="Electrophile" evidence="7">
    <location>
        <position position="95"/>
    </location>
</feature>
<comment type="pathway">
    <text evidence="1">Carbohydrate metabolism; erythritol degradation.</text>
</comment>
<dbReference type="GO" id="GO:0004807">
    <property type="term" value="F:triose-phosphate isomerase activity"/>
    <property type="evidence" value="ECO:0007669"/>
    <property type="project" value="UniProtKB-EC"/>
</dbReference>
<feature type="binding site" evidence="7">
    <location>
        <begin position="9"/>
        <end position="11"/>
    </location>
    <ligand>
        <name>substrate</name>
    </ligand>
</feature>
<dbReference type="Gene3D" id="3.20.20.70">
    <property type="entry name" value="Aldolase class I"/>
    <property type="match status" value="1"/>
</dbReference>
<sequence length="257" mass="26850">MRRRIVAGNWKMNGSKDLSEKLVGYVRSETGSLDNGVEVVIIPPALYVGDVLRLAQDAVSVGVQNVGQWQAGAYTGEISSEMAKDAGCRYVLVGHSERRQLFGETDEQVAEKVSLVLASGLTAIVCVGETLEERESGQAESVVAAQVRAGLSSVVRAASSASAWKNIVVAYEPVWAIGTGKTATAEDAQAMHASIRGVLKDMGAPAEEISLLYGGSVKADNAAALFSEPDIDGGLIGGASLVAEDFVSICRYFPAGA</sequence>
<dbReference type="InterPro" id="IPR020861">
    <property type="entry name" value="Triosephosphate_isomerase_AS"/>
</dbReference>
<comment type="catalytic activity">
    <reaction evidence="7 8">
        <text>D-glyceraldehyde 3-phosphate = dihydroxyacetone phosphate</text>
        <dbReference type="Rhea" id="RHEA:18585"/>
        <dbReference type="ChEBI" id="CHEBI:57642"/>
        <dbReference type="ChEBI" id="CHEBI:59776"/>
        <dbReference type="EC" id="5.3.1.1"/>
    </reaction>
</comment>
<accession>A0ABU2HJK3</accession>
<evidence type="ECO:0000256" key="1">
    <source>
        <dbReference type="ARBA" id="ARBA00004939"/>
    </source>
</evidence>
<dbReference type="InterPro" id="IPR022896">
    <property type="entry name" value="TrioseP_Isoase_bac/euk"/>
</dbReference>
<evidence type="ECO:0000313" key="10">
    <source>
        <dbReference type="Proteomes" id="UP001267407"/>
    </source>
</evidence>
<evidence type="ECO:0000256" key="7">
    <source>
        <dbReference type="HAMAP-Rule" id="MF_00147"/>
    </source>
</evidence>
<keyword evidence="10" id="KW-1185">Reference proteome</keyword>
<dbReference type="EC" id="5.3.1.1" evidence="7 8"/>
<dbReference type="InterPro" id="IPR013785">
    <property type="entry name" value="Aldolase_TIM"/>
</dbReference>
<dbReference type="InterPro" id="IPR035990">
    <property type="entry name" value="TIM_sf"/>
</dbReference>
<comment type="subcellular location">
    <subcellularLocation>
        <location evidence="7 8">Cytoplasm</location>
    </subcellularLocation>
</comment>
<evidence type="ECO:0000256" key="5">
    <source>
        <dbReference type="ARBA" id="ARBA00023152"/>
    </source>
</evidence>
<dbReference type="PROSITE" id="PS00171">
    <property type="entry name" value="TIM_1"/>
    <property type="match status" value="1"/>
</dbReference>
<dbReference type="EMBL" id="JAVMBO010000017">
    <property type="protein sequence ID" value="MDS1311237.1"/>
    <property type="molecule type" value="Genomic_DNA"/>
</dbReference>
<comment type="pathway">
    <text evidence="7 8">Carbohydrate degradation; glycolysis; D-glyceraldehyde 3-phosphate from glycerone phosphate: step 1/1.</text>
</comment>
<feature type="binding site" evidence="7">
    <location>
        <position position="216"/>
    </location>
    <ligand>
        <name>substrate</name>
    </ligand>
</feature>
<dbReference type="Proteomes" id="UP001267407">
    <property type="component" value="Unassembled WGS sequence"/>
</dbReference>
<dbReference type="RefSeq" id="WP_310966622.1">
    <property type="nucleotide sequence ID" value="NZ_JAVMBO010000017.1"/>
</dbReference>
<evidence type="ECO:0000256" key="2">
    <source>
        <dbReference type="ARBA" id="ARBA00007422"/>
    </source>
</evidence>
<keyword evidence="4 7" id="KW-0963">Cytoplasm</keyword>
<dbReference type="PROSITE" id="PS51440">
    <property type="entry name" value="TIM_2"/>
    <property type="match status" value="1"/>
</dbReference>
<dbReference type="Pfam" id="PF00121">
    <property type="entry name" value="TIM"/>
    <property type="match status" value="1"/>
</dbReference>
<evidence type="ECO:0000256" key="3">
    <source>
        <dbReference type="ARBA" id="ARBA00022432"/>
    </source>
</evidence>
<feature type="active site" description="Proton acceptor" evidence="7">
    <location>
        <position position="172"/>
    </location>
</feature>
<dbReference type="SUPFAM" id="SSF51351">
    <property type="entry name" value="Triosephosphate isomerase (TIM)"/>
    <property type="match status" value="1"/>
</dbReference>
<evidence type="ECO:0000313" key="9">
    <source>
        <dbReference type="EMBL" id="MDS1311237.1"/>
    </source>
</evidence>
<keyword evidence="6 7" id="KW-0413">Isomerase</keyword>
<name>A0ABU2HJK3_9GAMM</name>
<gene>
    <name evidence="7 9" type="primary">tpiA</name>
    <name evidence="9" type="ORF">RKA07_14135</name>
</gene>
<comment type="similarity">
    <text evidence="2 7 8">Belongs to the triosephosphate isomerase family.</text>
</comment>
<dbReference type="InterPro" id="IPR000652">
    <property type="entry name" value="Triosephosphate_isomerase"/>
</dbReference>